<dbReference type="Pfam" id="PF01968">
    <property type="entry name" value="Hydantoinase_A"/>
    <property type="match status" value="1"/>
</dbReference>
<feature type="region of interest" description="Disordered" evidence="1">
    <location>
        <begin position="592"/>
        <end position="617"/>
    </location>
</feature>
<name>A0A4R2QKR5_9PSEU</name>
<dbReference type="AlphaFoldDB" id="A0A4R2QKR5"/>
<dbReference type="Proteomes" id="UP000294911">
    <property type="component" value="Unassembled WGS sequence"/>
</dbReference>
<sequence>MRELRVAVDVGGTFTDVCVFNTETATTSVAKVASTPEDPMRAVLDGVRAAGIRLTDVALFSHGTTVATNALITRRFPPAAMVTTRGFRDVLEIRNGTKDDLWDAYQDVGRPYIRRRDRYEVTERVNYTGDVVTPLDEDEARRLAGVLRRKGVRTVAIGFINSYANDAHERRMQEILTEELPGVRISTSSEVLPEIFEYDRFSTTVANTVLGPLVSDYVNRLENELSDGGYDGDLLLLHSGGGSMTPRMAERYPVRLAASGIAAGAIAVRDLAQRCGYGNAIGLDMGGTSTDISLVHNNEIRVTKEWHVEYGFPICFPSIEVLTIGAGGGSLAWLDEAGSLRNGPASAGADPGPACYRLGGKEPTNTDASLVLDRLGTELVGGAMTLDRTAAEHAISDRVGTPLGLDVDEAASDILQVANANMADAVRLISIRRGYDPRDFALVVFGGAGGLHGAALAKELSIPVVVVPPHPGITSAQGCLLVDIRHDLTAMYQTEASVADTDRLTAEFGKLETEATHRLRREGVADADMVLERSISMRYAGQWRSLSVPISPGPDALSAAVEHFHEEHEREYSFRRDDTPVELYQLALRATGATPKPQFPRQELREQDPPEPTGHRRTYFDELGARVDTPVYDRATLAAGTRILGPAILEQLDSTTVIPPNTPAVIDEWQNIRIHVFEEDQ</sequence>
<dbReference type="GO" id="GO:0017168">
    <property type="term" value="F:5-oxoprolinase (ATP-hydrolyzing) activity"/>
    <property type="evidence" value="ECO:0007669"/>
    <property type="project" value="TreeGrafter"/>
</dbReference>
<feature type="domain" description="Acetophenone carboxylase-like C-terminal" evidence="4">
    <location>
        <begin position="496"/>
        <end position="671"/>
    </location>
</feature>
<evidence type="ECO:0000256" key="1">
    <source>
        <dbReference type="SAM" id="MobiDB-lite"/>
    </source>
</evidence>
<reference evidence="5 6" key="1">
    <citation type="submission" date="2019-03" db="EMBL/GenBank/DDBJ databases">
        <title>Genomic Encyclopedia of Type Strains, Phase IV (KMG-IV): sequencing the most valuable type-strain genomes for metagenomic binning, comparative biology and taxonomic classification.</title>
        <authorList>
            <person name="Goeker M."/>
        </authorList>
    </citation>
    <scope>NUCLEOTIDE SEQUENCE [LARGE SCALE GENOMIC DNA]</scope>
    <source>
        <strain evidence="5 6">DSM 45765</strain>
    </source>
</reference>
<evidence type="ECO:0000259" key="2">
    <source>
        <dbReference type="Pfam" id="PF01968"/>
    </source>
</evidence>
<feature type="domain" description="Hydantoinase/oxoprolinase N-terminal" evidence="3">
    <location>
        <begin position="5"/>
        <end position="179"/>
    </location>
</feature>
<dbReference type="GO" id="GO:0005829">
    <property type="term" value="C:cytosol"/>
    <property type="evidence" value="ECO:0007669"/>
    <property type="project" value="TreeGrafter"/>
</dbReference>
<dbReference type="InterPro" id="IPR002821">
    <property type="entry name" value="Hydantoinase_A"/>
</dbReference>
<dbReference type="InterPro" id="IPR043129">
    <property type="entry name" value="ATPase_NBD"/>
</dbReference>
<evidence type="ECO:0000313" key="5">
    <source>
        <dbReference type="EMBL" id="TCP50042.1"/>
    </source>
</evidence>
<protein>
    <submittedName>
        <fullName evidence="5">N-methylhydantoinase A</fullName>
    </submittedName>
</protein>
<dbReference type="Pfam" id="PF05378">
    <property type="entry name" value="Hydant_A_N"/>
    <property type="match status" value="1"/>
</dbReference>
<dbReference type="EMBL" id="SLXQ01000008">
    <property type="protein sequence ID" value="TCP50042.1"/>
    <property type="molecule type" value="Genomic_DNA"/>
</dbReference>
<dbReference type="InterPro" id="IPR008040">
    <property type="entry name" value="Hydant_A_N"/>
</dbReference>
<dbReference type="InterPro" id="IPR045079">
    <property type="entry name" value="Oxoprolinase-like"/>
</dbReference>
<dbReference type="InterPro" id="IPR049517">
    <property type="entry name" value="ACX-like_C"/>
</dbReference>
<proteinExistence type="predicted"/>
<feature type="domain" description="Hydantoinase A/oxoprolinase" evidence="2">
    <location>
        <begin position="200"/>
        <end position="487"/>
    </location>
</feature>
<evidence type="ECO:0000259" key="3">
    <source>
        <dbReference type="Pfam" id="PF05378"/>
    </source>
</evidence>
<dbReference type="SUPFAM" id="SSF53067">
    <property type="entry name" value="Actin-like ATPase domain"/>
    <property type="match status" value="1"/>
</dbReference>
<evidence type="ECO:0000259" key="4">
    <source>
        <dbReference type="Pfam" id="PF19278"/>
    </source>
</evidence>
<organism evidence="5 6">
    <name type="scientific">Tamaricihabitans halophyticus</name>
    <dbReference type="NCBI Taxonomy" id="1262583"/>
    <lineage>
        <taxon>Bacteria</taxon>
        <taxon>Bacillati</taxon>
        <taxon>Actinomycetota</taxon>
        <taxon>Actinomycetes</taxon>
        <taxon>Pseudonocardiales</taxon>
        <taxon>Pseudonocardiaceae</taxon>
        <taxon>Tamaricihabitans</taxon>
    </lineage>
</organism>
<dbReference type="PANTHER" id="PTHR11365">
    <property type="entry name" value="5-OXOPROLINASE RELATED"/>
    <property type="match status" value="1"/>
</dbReference>
<dbReference type="PANTHER" id="PTHR11365:SF23">
    <property type="entry name" value="HYPOTHETICAL 5-OXOPROLINASE (EUROFUNG)-RELATED"/>
    <property type="match status" value="1"/>
</dbReference>
<comment type="caution">
    <text evidence="5">The sequence shown here is derived from an EMBL/GenBank/DDBJ whole genome shotgun (WGS) entry which is preliminary data.</text>
</comment>
<accession>A0A4R2QKR5</accession>
<dbReference type="OrthoDB" id="9768323at2"/>
<gene>
    <name evidence="5" type="ORF">EV191_108129</name>
</gene>
<dbReference type="RefSeq" id="WP_132878356.1">
    <property type="nucleotide sequence ID" value="NZ_SLXQ01000008.1"/>
</dbReference>
<evidence type="ECO:0000313" key="6">
    <source>
        <dbReference type="Proteomes" id="UP000294911"/>
    </source>
</evidence>
<dbReference type="Pfam" id="PF19278">
    <property type="entry name" value="Hydant_A_C"/>
    <property type="match status" value="1"/>
</dbReference>
<keyword evidence="6" id="KW-1185">Reference proteome</keyword>
<dbReference type="GO" id="GO:0006749">
    <property type="term" value="P:glutathione metabolic process"/>
    <property type="evidence" value="ECO:0007669"/>
    <property type="project" value="TreeGrafter"/>
</dbReference>